<dbReference type="Gene3D" id="2.60.40.10">
    <property type="entry name" value="Immunoglobulins"/>
    <property type="match status" value="3"/>
</dbReference>
<dbReference type="PANTHER" id="PTHR11532">
    <property type="entry name" value="PROTEASE M14 CARBOXYPEPTIDASE"/>
    <property type="match status" value="1"/>
</dbReference>
<dbReference type="Proteomes" id="UP000645610">
    <property type="component" value="Unassembled WGS sequence"/>
</dbReference>
<dbReference type="GO" id="GO:0006518">
    <property type="term" value="P:peptide metabolic process"/>
    <property type="evidence" value="ECO:0007669"/>
    <property type="project" value="TreeGrafter"/>
</dbReference>
<dbReference type="Pfam" id="PF18962">
    <property type="entry name" value="Por_Secre_tail"/>
    <property type="match status" value="1"/>
</dbReference>
<evidence type="ECO:0000259" key="1">
    <source>
        <dbReference type="PROSITE" id="PS50093"/>
    </source>
</evidence>
<dbReference type="SMART" id="SM00089">
    <property type="entry name" value="PKD"/>
    <property type="match status" value="3"/>
</dbReference>
<dbReference type="FunFam" id="2.60.40.10:FF:000270">
    <property type="entry name" value="Cell surface protein"/>
    <property type="match status" value="1"/>
</dbReference>
<dbReference type="GO" id="GO:0004181">
    <property type="term" value="F:metallocarboxypeptidase activity"/>
    <property type="evidence" value="ECO:0007669"/>
    <property type="project" value="TreeGrafter"/>
</dbReference>
<dbReference type="Pfam" id="PF20009">
    <property type="entry name" value="GEVED"/>
    <property type="match status" value="4"/>
</dbReference>
<reference evidence="2 3" key="1">
    <citation type="submission" date="2020-11" db="EMBL/GenBank/DDBJ databases">
        <authorList>
            <person name="Kim M.K."/>
        </authorList>
    </citation>
    <scope>NUCLEOTIDE SEQUENCE [LARGE SCALE GENOMIC DNA]</scope>
    <source>
        <strain evidence="2 3">BT439</strain>
    </source>
</reference>
<dbReference type="PROSITE" id="PS50093">
    <property type="entry name" value="PKD"/>
    <property type="match status" value="3"/>
</dbReference>
<feature type="domain" description="PKD" evidence="1">
    <location>
        <begin position="642"/>
        <end position="725"/>
    </location>
</feature>
<dbReference type="InterPro" id="IPR000601">
    <property type="entry name" value="PKD_dom"/>
</dbReference>
<dbReference type="EMBL" id="JADQDP010000007">
    <property type="protein sequence ID" value="MBF9144203.1"/>
    <property type="molecule type" value="Genomic_DNA"/>
</dbReference>
<sequence>MLLCLGTLPISRAQCPPPACTPGNAPAANLAFGMGIFRVQLASLDTTTNGAADGYRDYSCGHGTVLQRGSTYTLAVRTNPNADENVRAWVDFDNNGQFTAAEQVMASTARQHQASFTVPAAAVLGQPLRLRIAADYANAAVPTACSTPQYSQTEDYRVVVSATAPVRPVARFAATDTVSCGAAVAFRDQSLNTPTAWRWTFGDGTSSTQQHPQHTYALPGTYAVRLRACNATGCDSLTKTNYILVRADAPLPASCQPATSSYCCSYGITRFRLGTIDRASADGSAGYEDFSCAQRTLLTADRPYTLQLSTGTNAQDVRVYLDRNDNGRFDLPGELLYEGLAVRNPSVVVQVASGAGLATGRPLRLRCWVDAAGNAPFGPCAAPQQGQVEDYSVVVAANAAPPTAAFTFTYQQLCLPVQIALTNATTGGATSYAWDFGDGTTSTAASPPAHAYPQGGVYDLTLVARNAFGTDTLRRTVNVASACPPYCVADGYGGSNSAPAYFTRVLFAGLDNNDPRSPGVSYRDYTSRYAELQQGQVYSIRTEFLPWTFSGNGPWVYVNAWIDFNQDGNFTANELLSMPRLTFSPRQFTFQVPLGARPGATRLRLQIAGNSINFAMDNPCPPNYQNASTEDYTVVITGAAQAPQAAFTVNLTPTCNATVQLQDSSLAAPNRWLWTFGDGASSTQQHPQHTYALPGTYTVSLRASNRFGSSLLTKPRFITVSSLAQGPRPAACLPPGGGDVNLGGYWEISSTAIGNWTYTNPLRLAAYRDETCGPPIPLVAGTTVPVTMRKPNSNYLLVIQFIMWLDANDDGVFDPVTERVYTYQASGYGPAWTGSLAVPTTAVRNRPLRLRVWWQGSGGNTYTPLDRPCYRTELYGQVRDFTAIVSSPLAAKSGIAPSVLVYPNPSGGLVTLQSETPLQGPVQVRNTTGQLVFEQAAPKSPSRNLNLSHLPDGIYFLHLPGNQVVRKINIMH</sequence>
<name>A0A931BL52_9BACT</name>
<dbReference type="PANTHER" id="PTHR11532:SF57">
    <property type="entry name" value="CARBOXYPEPTIDASE D, B"/>
    <property type="match status" value="1"/>
</dbReference>
<dbReference type="RefSeq" id="WP_196288563.1">
    <property type="nucleotide sequence ID" value="NZ_JADQDP010000007.1"/>
</dbReference>
<dbReference type="InterPro" id="IPR035986">
    <property type="entry name" value="PKD_dom_sf"/>
</dbReference>
<dbReference type="InterPro" id="IPR026444">
    <property type="entry name" value="Secre_tail"/>
</dbReference>
<dbReference type="InterPro" id="IPR013783">
    <property type="entry name" value="Ig-like_fold"/>
</dbReference>
<dbReference type="GO" id="GO:0005615">
    <property type="term" value="C:extracellular space"/>
    <property type="evidence" value="ECO:0007669"/>
    <property type="project" value="TreeGrafter"/>
</dbReference>
<organism evidence="2 3">
    <name type="scientific">Hymenobacter properus</name>
    <dbReference type="NCBI Taxonomy" id="2791026"/>
    <lineage>
        <taxon>Bacteria</taxon>
        <taxon>Pseudomonadati</taxon>
        <taxon>Bacteroidota</taxon>
        <taxon>Cytophagia</taxon>
        <taxon>Cytophagales</taxon>
        <taxon>Hymenobacteraceae</taxon>
        <taxon>Hymenobacter</taxon>
    </lineage>
</organism>
<dbReference type="NCBIfam" id="TIGR04183">
    <property type="entry name" value="Por_Secre_tail"/>
    <property type="match status" value="1"/>
</dbReference>
<dbReference type="InterPro" id="IPR022409">
    <property type="entry name" value="PKD/Chitinase_dom"/>
</dbReference>
<proteinExistence type="predicted"/>
<keyword evidence="3" id="KW-1185">Reference proteome</keyword>
<dbReference type="InterPro" id="IPR045474">
    <property type="entry name" value="GEVED"/>
</dbReference>
<comment type="caution">
    <text evidence="2">The sequence shown here is derived from an EMBL/GenBank/DDBJ whole genome shotgun (WGS) entry which is preliminary data.</text>
</comment>
<dbReference type="GO" id="GO:0016485">
    <property type="term" value="P:protein processing"/>
    <property type="evidence" value="ECO:0007669"/>
    <property type="project" value="TreeGrafter"/>
</dbReference>
<evidence type="ECO:0000313" key="3">
    <source>
        <dbReference type="Proteomes" id="UP000645610"/>
    </source>
</evidence>
<protein>
    <submittedName>
        <fullName evidence="2">PKD domain-containing protein</fullName>
    </submittedName>
</protein>
<evidence type="ECO:0000313" key="2">
    <source>
        <dbReference type="EMBL" id="MBF9144203.1"/>
    </source>
</evidence>
<accession>A0A931BL52</accession>
<dbReference type="SUPFAM" id="SSF49299">
    <property type="entry name" value="PKD domain"/>
    <property type="match status" value="3"/>
</dbReference>
<gene>
    <name evidence="2" type="ORF">I2I01_21355</name>
</gene>
<dbReference type="CDD" id="cd00146">
    <property type="entry name" value="PKD"/>
    <property type="match status" value="3"/>
</dbReference>
<feature type="domain" description="PKD" evidence="1">
    <location>
        <begin position="167"/>
        <end position="245"/>
    </location>
</feature>
<dbReference type="InterPro" id="IPR050753">
    <property type="entry name" value="Peptidase_M14_domain"/>
</dbReference>
<feature type="domain" description="PKD" evidence="1">
    <location>
        <begin position="402"/>
        <end position="479"/>
    </location>
</feature>
<dbReference type="AlphaFoldDB" id="A0A931BL52"/>
<dbReference type="Pfam" id="PF18911">
    <property type="entry name" value="PKD_4"/>
    <property type="match status" value="3"/>
</dbReference>